<feature type="domain" description="FAD-binding PCMH-type" evidence="6">
    <location>
        <begin position="36"/>
        <end position="206"/>
    </location>
</feature>
<dbReference type="InterPro" id="IPR016169">
    <property type="entry name" value="FAD-bd_PCMH_sub2"/>
</dbReference>
<dbReference type="PANTHER" id="PTHR42973">
    <property type="entry name" value="BINDING OXIDOREDUCTASE, PUTATIVE (AFU_ORTHOLOGUE AFUA_1G17690)-RELATED"/>
    <property type="match status" value="1"/>
</dbReference>
<keyword evidence="5" id="KW-0560">Oxidoreductase</keyword>
<evidence type="ECO:0000256" key="4">
    <source>
        <dbReference type="ARBA" id="ARBA00022827"/>
    </source>
</evidence>
<dbReference type="InterPro" id="IPR050416">
    <property type="entry name" value="FAD-linked_Oxidoreductase"/>
</dbReference>
<dbReference type="Gene3D" id="3.30.43.10">
    <property type="entry name" value="Uridine Diphospho-n-acetylenolpyruvylglucosamine Reductase, domain 2"/>
    <property type="match status" value="1"/>
</dbReference>
<dbReference type="PROSITE" id="PS00862">
    <property type="entry name" value="OX2_COVAL_FAD"/>
    <property type="match status" value="1"/>
</dbReference>
<organism evidence="7 8">
    <name type="scientific">Streptomyces diacarni</name>
    <dbReference type="NCBI Taxonomy" id="2800381"/>
    <lineage>
        <taxon>Bacteria</taxon>
        <taxon>Bacillati</taxon>
        <taxon>Actinomycetota</taxon>
        <taxon>Actinomycetes</taxon>
        <taxon>Kitasatosporales</taxon>
        <taxon>Streptomycetaceae</taxon>
        <taxon>Streptomyces</taxon>
    </lineage>
</organism>
<name>A0A367E7I6_9ACTN</name>
<dbReference type="InterPro" id="IPR016167">
    <property type="entry name" value="FAD-bd_PCMH_sub1"/>
</dbReference>
<evidence type="ECO:0000313" key="8">
    <source>
        <dbReference type="Proteomes" id="UP000252914"/>
    </source>
</evidence>
<dbReference type="InterPro" id="IPR036318">
    <property type="entry name" value="FAD-bd_PCMH-like_sf"/>
</dbReference>
<evidence type="ECO:0000256" key="2">
    <source>
        <dbReference type="ARBA" id="ARBA00005466"/>
    </source>
</evidence>
<dbReference type="InterPro" id="IPR006094">
    <property type="entry name" value="Oxid_FAD_bind_N"/>
</dbReference>
<dbReference type="InterPro" id="IPR006093">
    <property type="entry name" value="Oxy_OxRdtase_FAD_BS"/>
</dbReference>
<dbReference type="Proteomes" id="UP000252914">
    <property type="component" value="Unassembled WGS sequence"/>
</dbReference>
<dbReference type="Gene3D" id="3.30.465.10">
    <property type="match status" value="1"/>
</dbReference>
<proteinExistence type="inferred from homology"/>
<keyword evidence="8" id="KW-1185">Reference proteome</keyword>
<comment type="caution">
    <text evidence="7">The sequence shown here is derived from an EMBL/GenBank/DDBJ whole genome shotgun (WGS) entry which is preliminary data.</text>
</comment>
<dbReference type="SUPFAM" id="SSF56176">
    <property type="entry name" value="FAD-binding/transporter-associated domain-like"/>
    <property type="match status" value="1"/>
</dbReference>
<comment type="cofactor">
    <cofactor evidence="1">
        <name>FAD</name>
        <dbReference type="ChEBI" id="CHEBI:57692"/>
    </cofactor>
</comment>
<reference evidence="7 8" key="1">
    <citation type="submission" date="2018-06" db="EMBL/GenBank/DDBJ databases">
        <title>Streptomyces reniochalinae sp. nov. and Streptomyces diacarnus sp. nov. from marine sponges.</title>
        <authorList>
            <person name="Li L."/>
        </authorList>
    </citation>
    <scope>NUCLEOTIDE SEQUENCE [LARGE SCALE GENOMIC DNA]</scope>
    <source>
        <strain evidence="7 8">LHW51701</strain>
    </source>
</reference>
<evidence type="ECO:0000259" key="6">
    <source>
        <dbReference type="PROSITE" id="PS51387"/>
    </source>
</evidence>
<comment type="similarity">
    <text evidence="2">Belongs to the oxygen-dependent FAD-linked oxidoreductase family.</text>
</comment>
<dbReference type="EMBL" id="QOIN01000073">
    <property type="protein sequence ID" value="RCG14008.1"/>
    <property type="molecule type" value="Genomic_DNA"/>
</dbReference>
<dbReference type="GO" id="GO:0071949">
    <property type="term" value="F:FAD binding"/>
    <property type="evidence" value="ECO:0007669"/>
    <property type="project" value="InterPro"/>
</dbReference>
<evidence type="ECO:0000313" key="7">
    <source>
        <dbReference type="EMBL" id="RCG14008.1"/>
    </source>
</evidence>
<dbReference type="InterPro" id="IPR016166">
    <property type="entry name" value="FAD-bd_PCMH"/>
</dbReference>
<dbReference type="PANTHER" id="PTHR42973:SF39">
    <property type="entry name" value="FAD-BINDING PCMH-TYPE DOMAIN-CONTAINING PROTEIN"/>
    <property type="match status" value="1"/>
</dbReference>
<dbReference type="Gene3D" id="3.40.462.20">
    <property type="match status" value="1"/>
</dbReference>
<sequence>MVLSGLAALRKAVHGSVFVRQEAGYDLERTGFQRGDRHAPDVIVAAHSADDVREAVAFARRNGLPVAAQATGHGLGEAARGGVLVSTRHLRSIRVDPAARTAWVEAGVRAGDLVAEAARYGLAPVNGSAPGVGVVAYTLGGGVGLLGRRFGYAADSVRRVDLVTGDEGTPLRQVSADSEPELFRGLRGGGGGFGVVTGMEIELVAVQRIFGGRLVFDGGEVAEDVLRSWQKWTTSVPDELTSAVTLLPAPDLPAVPAPLRGRYLAQVHVAFTGTRQEGERLIAPLRAIGSLLADEVREMPYTECASVFSEPDTPHGYRSANLMLGPDGLDDEARHSVLAASGPEAETMCVLSMRHLGGALSRPPAVPDAVPHRDAGYLLYVLSPVAIPDIREESRGADPDAVRALHERVLAPAADAALGRNANFLYGPQSRDVARSVYAGETPAFLERLARRYDPEGMFRFHLWRAGREA</sequence>
<protein>
    <submittedName>
        <fullName evidence="7">FAD-binding oxidoreductase</fullName>
    </submittedName>
</protein>
<dbReference type="GO" id="GO:0016491">
    <property type="term" value="F:oxidoreductase activity"/>
    <property type="evidence" value="ECO:0007669"/>
    <property type="project" value="UniProtKB-KW"/>
</dbReference>
<evidence type="ECO:0000256" key="5">
    <source>
        <dbReference type="ARBA" id="ARBA00023002"/>
    </source>
</evidence>
<accession>A0A367E7I6</accession>
<evidence type="ECO:0000256" key="1">
    <source>
        <dbReference type="ARBA" id="ARBA00001974"/>
    </source>
</evidence>
<keyword evidence="4" id="KW-0274">FAD</keyword>
<dbReference type="AlphaFoldDB" id="A0A367E7I6"/>
<evidence type="ECO:0000256" key="3">
    <source>
        <dbReference type="ARBA" id="ARBA00022630"/>
    </source>
</evidence>
<gene>
    <name evidence="7" type="ORF">DTL70_32695</name>
</gene>
<dbReference type="PROSITE" id="PS51387">
    <property type="entry name" value="FAD_PCMH"/>
    <property type="match status" value="1"/>
</dbReference>
<dbReference type="Pfam" id="PF01565">
    <property type="entry name" value="FAD_binding_4"/>
    <property type="match status" value="1"/>
</dbReference>
<keyword evidence="3" id="KW-0285">Flavoprotein</keyword>